<dbReference type="EMBL" id="JACOOS010000024">
    <property type="protein sequence ID" value="MBC5678905.1"/>
    <property type="molecule type" value="Genomic_DNA"/>
</dbReference>
<sequence>MGWCLGHNHKINMVEYHKTCQLFITASDCVMFFGEKKNMEFNQVYNTKYMEGFFIPKGTALKINPEVLHCTPCNINSYGFKVISVNVRHTNEPLEIQTGDRKDRTLFANREAGVEGAFCGLKGDTIAVYQKTQNFR</sequence>
<reference evidence="1 2" key="1">
    <citation type="submission" date="2020-08" db="EMBL/GenBank/DDBJ databases">
        <title>Genome public.</title>
        <authorList>
            <person name="Liu C."/>
            <person name="Sun Q."/>
        </authorList>
    </citation>
    <scope>NUCLEOTIDE SEQUENCE [LARGE SCALE GENOMIC DNA]</scope>
    <source>
        <strain evidence="1 2">NSJ-7</strain>
    </source>
</reference>
<proteinExistence type="predicted"/>
<organism evidence="1 2">
    <name type="scientific">Anaerostipes hominis</name>
    <name type="common">ex Liu et al. 2021</name>
    <dbReference type="NCBI Taxonomy" id="2763018"/>
    <lineage>
        <taxon>Bacteria</taxon>
        <taxon>Bacillati</taxon>
        <taxon>Bacillota</taxon>
        <taxon>Clostridia</taxon>
        <taxon>Lachnospirales</taxon>
        <taxon>Lachnospiraceae</taxon>
        <taxon>Anaerostipes</taxon>
    </lineage>
</organism>
<comment type="caution">
    <text evidence="1">The sequence shown here is derived from an EMBL/GenBank/DDBJ whole genome shotgun (WGS) entry which is preliminary data.</text>
</comment>
<evidence type="ECO:0000313" key="1">
    <source>
        <dbReference type="EMBL" id="MBC5678905.1"/>
    </source>
</evidence>
<accession>A0ABR7FUM9</accession>
<gene>
    <name evidence="1" type="ORF">H8S22_15395</name>
</gene>
<dbReference type="RefSeq" id="WP_158221724.1">
    <property type="nucleotide sequence ID" value="NZ_JACOOS010000024.1"/>
</dbReference>
<name>A0ABR7FUM9_9FIRM</name>
<dbReference type="InterPro" id="IPR032358">
    <property type="entry name" value="DUF4867"/>
</dbReference>
<keyword evidence="2" id="KW-1185">Reference proteome</keyword>
<protein>
    <submittedName>
        <fullName evidence="1">DUF4867 family protein</fullName>
    </submittedName>
</protein>
<dbReference type="Proteomes" id="UP000635828">
    <property type="component" value="Unassembled WGS sequence"/>
</dbReference>
<evidence type="ECO:0000313" key="2">
    <source>
        <dbReference type="Proteomes" id="UP000635828"/>
    </source>
</evidence>
<dbReference type="Pfam" id="PF16161">
    <property type="entry name" value="DUF4867"/>
    <property type="match status" value="1"/>
</dbReference>